<dbReference type="PROSITE" id="PS01124">
    <property type="entry name" value="HTH_ARAC_FAMILY_2"/>
    <property type="match status" value="1"/>
</dbReference>
<keyword evidence="2" id="KW-0238">DNA-binding</keyword>
<dbReference type="EMBL" id="VTWS01000018">
    <property type="protein sequence ID" value="KAA9340357.1"/>
    <property type="molecule type" value="Genomic_DNA"/>
</dbReference>
<evidence type="ECO:0000256" key="3">
    <source>
        <dbReference type="ARBA" id="ARBA00023163"/>
    </source>
</evidence>
<dbReference type="GO" id="GO:0043565">
    <property type="term" value="F:sequence-specific DNA binding"/>
    <property type="evidence" value="ECO:0007669"/>
    <property type="project" value="InterPro"/>
</dbReference>
<evidence type="ECO:0000313" key="6">
    <source>
        <dbReference type="Proteomes" id="UP000326344"/>
    </source>
</evidence>
<evidence type="ECO:0000313" key="5">
    <source>
        <dbReference type="EMBL" id="KAA9340357.1"/>
    </source>
</evidence>
<dbReference type="Gene3D" id="1.10.10.60">
    <property type="entry name" value="Homeodomain-like"/>
    <property type="match status" value="1"/>
</dbReference>
<comment type="caution">
    <text evidence="5">The sequence shown here is derived from an EMBL/GenBank/DDBJ whole genome shotgun (WGS) entry which is preliminary data.</text>
</comment>
<keyword evidence="6" id="KW-1185">Reference proteome</keyword>
<dbReference type="InterPro" id="IPR046532">
    <property type="entry name" value="DUF6597"/>
</dbReference>
<evidence type="ECO:0000256" key="2">
    <source>
        <dbReference type="ARBA" id="ARBA00023125"/>
    </source>
</evidence>
<protein>
    <submittedName>
        <fullName evidence="5">AraC family transcriptional regulator</fullName>
    </submittedName>
</protein>
<dbReference type="InterPro" id="IPR018060">
    <property type="entry name" value="HTH_AraC"/>
</dbReference>
<dbReference type="Proteomes" id="UP000326344">
    <property type="component" value="Unassembled WGS sequence"/>
</dbReference>
<keyword evidence="1" id="KW-0805">Transcription regulation</keyword>
<feature type="domain" description="HTH araC/xylS-type" evidence="4">
    <location>
        <begin position="181"/>
        <end position="272"/>
    </location>
</feature>
<dbReference type="RefSeq" id="WP_150881737.1">
    <property type="nucleotide sequence ID" value="NZ_VTWS01000018.1"/>
</dbReference>
<evidence type="ECO:0000256" key="1">
    <source>
        <dbReference type="ARBA" id="ARBA00023015"/>
    </source>
</evidence>
<keyword evidence="3" id="KW-0804">Transcription</keyword>
<evidence type="ECO:0000259" key="4">
    <source>
        <dbReference type="PROSITE" id="PS01124"/>
    </source>
</evidence>
<proteinExistence type="predicted"/>
<dbReference type="Pfam" id="PF12833">
    <property type="entry name" value="HTH_18"/>
    <property type="match status" value="1"/>
</dbReference>
<dbReference type="Pfam" id="PF20240">
    <property type="entry name" value="DUF6597"/>
    <property type="match status" value="1"/>
</dbReference>
<sequence>MSSVSPIEVQHYYPKNPLLQKHIEYYYFLKTDSPTFLSRYFAFPNTLQAFNIHKNATCRIDPFSTIVEGRQPTPYLMIAQGKHETPLYVELKGLLDKITILFKPLGLNHFLDRTLQEVTPADSQVVNNWFEHPHCLAFLDAFYQTHDYHQRIDMLETFLLSIYRPLADAPLLDRALDRLLDFDHPMSVESIIAESKLTTRSFNRLFLKHLTISPVRFRKIARFRHSLKDKMVSQQLNTLTQIGYRSNFYDQAYFIKVYRQLTGDRPSRFFNTIDKLADDRLIFKFLHDSNELSRKYNSVSDD</sequence>
<dbReference type="PANTHER" id="PTHR46796">
    <property type="entry name" value="HTH-TYPE TRANSCRIPTIONAL ACTIVATOR RHAS-RELATED"/>
    <property type="match status" value="1"/>
</dbReference>
<gene>
    <name evidence="5" type="ORF">F0P93_31280</name>
</gene>
<dbReference type="PANTHER" id="PTHR46796:SF13">
    <property type="entry name" value="HTH-TYPE TRANSCRIPTIONAL ACTIVATOR RHAS"/>
    <property type="match status" value="1"/>
</dbReference>
<dbReference type="GO" id="GO:0003700">
    <property type="term" value="F:DNA-binding transcription factor activity"/>
    <property type="evidence" value="ECO:0007669"/>
    <property type="project" value="InterPro"/>
</dbReference>
<dbReference type="SMART" id="SM00342">
    <property type="entry name" value="HTH_ARAC"/>
    <property type="match status" value="1"/>
</dbReference>
<name>A0A5N1J2V8_9BACT</name>
<dbReference type="InterPro" id="IPR050204">
    <property type="entry name" value="AraC_XylS_family_regulators"/>
</dbReference>
<organism evidence="5 6">
    <name type="scientific">Larkinella humicola</name>
    <dbReference type="NCBI Taxonomy" id="2607654"/>
    <lineage>
        <taxon>Bacteria</taxon>
        <taxon>Pseudomonadati</taxon>
        <taxon>Bacteroidota</taxon>
        <taxon>Cytophagia</taxon>
        <taxon>Cytophagales</taxon>
        <taxon>Spirosomataceae</taxon>
        <taxon>Larkinella</taxon>
    </lineage>
</organism>
<accession>A0A5N1J2V8</accession>
<dbReference type="AlphaFoldDB" id="A0A5N1J2V8"/>
<reference evidence="5 6" key="1">
    <citation type="submission" date="2019-09" db="EMBL/GenBank/DDBJ databases">
        <title>Genome Sequence of Larkinella sp MA1.</title>
        <authorList>
            <person name="Srinivasan S."/>
        </authorList>
    </citation>
    <scope>NUCLEOTIDE SEQUENCE [LARGE SCALE GENOMIC DNA]</scope>
    <source>
        <strain evidence="5 6">MA1</strain>
    </source>
</reference>